<keyword evidence="4" id="KW-0560">Oxidoreductase</keyword>
<evidence type="ECO:0000256" key="4">
    <source>
        <dbReference type="ARBA" id="ARBA00023002"/>
    </source>
</evidence>
<dbReference type="Pfam" id="PF00067">
    <property type="entry name" value="p450"/>
    <property type="match status" value="1"/>
</dbReference>
<evidence type="ECO:0000256" key="1">
    <source>
        <dbReference type="ARBA" id="ARBA00001971"/>
    </source>
</evidence>
<dbReference type="Gene3D" id="1.10.630.10">
    <property type="entry name" value="Cytochrome P450"/>
    <property type="match status" value="1"/>
</dbReference>
<evidence type="ECO:0008006" key="9">
    <source>
        <dbReference type="Google" id="ProtNLM"/>
    </source>
</evidence>
<proteinExistence type="inferred from homology"/>
<reference evidence="7 8" key="1">
    <citation type="journal article" date="2021" name="Comput. Struct. Biotechnol. J.">
        <title>De novo genome assembly of the potent medicinal plant Rehmannia glutinosa using nanopore technology.</title>
        <authorList>
            <person name="Ma L."/>
            <person name="Dong C."/>
            <person name="Song C."/>
            <person name="Wang X."/>
            <person name="Zheng X."/>
            <person name="Niu Y."/>
            <person name="Chen S."/>
            <person name="Feng W."/>
        </authorList>
    </citation>
    <scope>NUCLEOTIDE SEQUENCE [LARGE SCALE GENOMIC DNA]</scope>
    <source>
        <strain evidence="7">DH-2019</strain>
    </source>
</reference>
<evidence type="ECO:0000256" key="5">
    <source>
        <dbReference type="ARBA" id="ARBA00023004"/>
    </source>
</evidence>
<evidence type="ECO:0000313" key="7">
    <source>
        <dbReference type="EMBL" id="KAK6121935.1"/>
    </source>
</evidence>
<keyword evidence="8" id="KW-1185">Reference proteome</keyword>
<keyword evidence="6" id="KW-1133">Transmembrane helix</keyword>
<keyword evidence="3" id="KW-0479">Metal-binding</keyword>
<evidence type="ECO:0000256" key="2">
    <source>
        <dbReference type="ARBA" id="ARBA00010617"/>
    </source>
</evidence>
<keyword evidence="6" id="KW-0812">Transmembrane</keyword>
<comment type="cofactor">
    <cofactor evidence="1">
        <name>heme</name>
        <dbReference type="ChEBI" id="CHEBI:30413"/>
    </cofactor>
</comment>
<dbReference type="SUPFAM" id="SSF48264">
    <property type="entry name" value="Cytochrome P450"/>
    <property type="match status" value="1"/>
</dbReference>
<dbReference type="CDD" id="cd11064">
    <property type="entry name" value="CYP86A"/>
    <property type="match status" value="1"/>
</dbReference>
<keyword evidence="5" id="KW-0408">Iron</keyword>
<organism evidence="7 8">
    <name type="scientific">Rehmannia glutinosa</name>
    <name type="common">Chinese foxglove</name>
    <dbReference type="NCBI Taxonomy" id="99300"/>
    <lineage>
        <taxon>Eukaryota</taxon>
        <taxon>Viridiplantae</taxon>
        <taxon>Streptophyta</taxon>
        <taxon>Embryophyta</taxon>
        <taxon>Tracheophyta</taxon>
        <taxon>Spermatophyta</taxon>
        <taxon>Magnoliopsida</taxon>
        <taxon>eudicotyledons</taxon>
        <taxon>Gunneridae</taxon>
        <taxon>Pentapetalae</taxon>
        <taxon>asterids</taxon>
        <taxon>lamiids</taxon>
        <taxon>Lamiales</taxon>
        <taxon>Orobanchaceae</taxon>
        <taxon>Rehmannieae</taxon>
        <taxon>Rehmannia</taxon>
    </lineage>
</organism>
<keyword evidence="6" id="KW-0472">Membrane</keyword>
<sequence length="604" mass="69876">MKDQDVKKSVPGSSMIEVDGVVYEFSVKGSPEMQMVALQSVLMVLSNEMKIERDIAVIFLLMGSLATISYPLALLGLPLYVVVGFVVASVVTYVRELMSDAHRPPVAGPMINQLINFKRLFDYQITLARKYRTYRLITDSHSEVYTADPLNVEYILKTNFPNYGKGEYNCDIMKDLFGDGIFAVDGKKWRHQRKLASYEFSAKVLRDFSSNVFRTNAAKLALKVYKEALANREMDLQDLLMKSAMDTMFKVGFGVDLDTLSGSDETSNQFIKAFDDSNVIVYRRYVDVFWKVKRFLNIGLERNLKDNIKVIDDFVYKLIRRKREQMRYEEVSMSKNNLPGAKEDILSRFLMESEKDEEMTDKYLRDIILSFLIAGKDSSANTLAWFFYMLCKHPLIQEKVLLEVKLATEVTDQLSVDEFVHRLTEATLDRMQYLHAALTETLRLYPAVPVDGKNSNEDDVLPDGHKIKKGDGISYMPYAMGRMTYIWGEDAEEFRPGRWLENGVFKAKALSNSLPFRWDLEFAYTQMKIIASTLLFFYGFKLIDDKRDATYRTMFTLHMDKGLILFISRCVIWADGRHQAKRENRWCRPESKTLHFLELNQPML</sequence>
<comment type="similarity">
    <text evidence="2">Belongs to the cytochrome P450 family.</text>
</comment>
<protein>
    <recommendedName>
        <fullName evidence="9">Cytochrome P450 704C1</fullName>
    </recommendedName>
</protein>
<dbReference type="InterPro" id="IPR036396">
    <property type="entry name" value="Cyt_P450_sf"/>
</dbReference>
<dbReference type="PANTHER" id="PTHR24296">
    <property type="entry name" value="CYTOCHROME P450"/>
    <property type="match status" value="1"/>
</dbReference>
<evidence type="ECO:0000313" key="8">
    <source>
        <dbReference type="Proteomes" id="UP001318860"/>
    </source>
</evidence>
<dbReference type="Proteomes" id="UP001318860">
    <property type="component" value="Unassembled WGS sequence"/>
</dbReference>
<accession>A0ABR0UIZ7</accession>
<dbReference type="EMBL" id="JABTTQ020002825">
    <property type="protein sequence ID" value="KAK6121935.1"/>
    <property type="molecule type" value="Genomic_DNA"/>
</dbReference>
<evidence type="ECO:0000256" key="6">
    <source>
        <dbReference type="SAM" id="Phobius"/>
    </source>
</evidence>
<feature type="transmembrane region" description="Helical" evidence="6">
    <location>
        <begin position="77"/>
        <end position="94"/>
    </location>
</feature>
<gene>
    <name evidence="7" type="ORF">DH2020_044325</name>
</gene>
<dbReference type="InterPro" id="IPR001128">
    <property type="entry name" value="Cyt_P450"/>
</dbReference>
<name>A0ABR0UIZ7_REHGL</name>
<evidence type="ECO:0000256" key="3">
    <source>
        <dbReference type="ARBA" id="ARBA00022723"/>
    </source>
</evidence>
<comment type="caution">
    <text evidence="7">The sequence shown here is derived from an EMBL/GenBank/DDBJ whole genome shotgun (WGS) entry which is preliminary data.</text>
</comment>